<feature type="compositionally biased region" description="Basic and acidic residues" evidence="1">
    <location>
        <begin position="251"/>
        <end position="266"/>
    </location>
</feature>
<feature type="compositionally biased region" description="Basic and acidic residues" evidence="1">
    <location>
        <begin position="288"/>
        <end position="301"/>
    </location>
</feature>
<evidence type="ECO:0000313" key="3">
    <source>
        <dbReference type="Proteomes" id="UP000011761"/>
    </source>
</evidence>
<dbReference type="OrthoDB" id="2590867at2759"/>
<feature type="region of interest" description="Disordered" evidence="1">
    <location>
        <begin position="408"/>
        <end position="474"/>
    </location>
</feature>
<evidence type="ECO:0000313" key="2">
    <source>
        <dbReference type="EMBL" id="EMD00117.1"/>
    </source>
</evidence>
<dbReference type="HOGENOM" id="CLU_548561_0_0_1"/>
<evidence type="ECO:0000256" key="1">
    <source>
        <dbReference type="SAM" id="MobiDB-lite"/>
    </source>
</evidence>
<protein>
    <submittedName>
        <fullName evidence="2">Uncharacterized protein</fullName>
    </submittedName>
</protein>
<dbReference type="KEGG" id="bcom:BAUCODRAFT_30578"/>
<dbReference type="GeneID" id="19111260"/>
<dbReference type="Proteomes" id="UP000011761">
    <property type="component" value="Unassembled WGS sequence"/>
</dbReference>
<sequence length="497" mass="52482">MGILGKLEDKLTGSHKHEDQNRLQKESEAGGHHGRHEAEGYAGQQMMGDNTPEGRTHDLRHPIQSATSRTHGEQYGNMPAAGSGSASSYADDGYGSQPNTNKMLPQEPYDPHTIKGQNIAANAASRDHHGHHGTGMTGGRSGQHNDLENPSAIPYAGNERVGESGMHPGYNDQHHHGRDAAMGAGAAGVGAHEMNKHHGHHSGHDTGRSSHEANRHHNGRHEGRDAALAGGAGAAGIGAYESGKHHNTHHPGREAARHHNEPHMGRDAALAGGAYETDNHHHNHHHGRDTAFDGHDNDRHHNGQHIGRDAVTAGGLGAAGVGAYEANKHHRDHRGDTGPASNTIGPHSNNMANVVDPRVKPQPDQMKDRTTAGPHKSDMLNKLDPRVESNPAKAHEQGQHDHHYGRDAAVAGGLGSAGAGAYEHEKHHGQHHQGGLPHRPHEGASNTSYGQPQGQGAIGGGSGTGLTASGLPTEKKLGGAYEAGYRDAMAHIEAERK</sequence>
<feature type="region of interest" description="Disordered" evidence="1">
    <location>
        <begin position="1"/>
        <end position="310"/>
    </location>
</feature>
<dbReference type="OMA" id="YCRDTHP"/>
<feature type="compositionally biased region" description="Basic and acidic residues" evidence="1">
    <location>
        <begin position="202"/>
        <end position="225"/>
    </location>
</feature>
<feature type="region of interest" description="Disordered" evidence="1">
    <location>
        <begin position="327"/>
        <end position="383"/>
    </location>
</feature>
<dbReference type="RefSeq" id="XP_007672617.1">
    <property type="nucleotide sequence ID" value="XM_007674427.1"/>
</dbReference>
<feature type="compositionally biased region" description="Basic and acidic residues" evidence="1">
    <location>
        <begin position="52"/>
        <end position="61"/>
    </location>
</feature>
<gene>
    <name evidence="2" type="ORF">BAUCODRAFT_30578</name>
</gene>
<accession>M2MTA5</accession>
<name>M2MTA5_BAUPA</name>
<feature type="compositionally biased region" description="Polar residues" evidence="1">
    <location>
        <begin position="339"/>
        <end position="352"/>
    </location>
</feature>
<keyword evidence="3" id="KW-1185">Reference proteome</keyword>
<dbReference type="STRING" id="717646.M2MTA5"/>
<feature type="compositionally biased region" description="Basic and acidic residues" evidence="1">
    <location>
        <begin position="1"/>
        <end position="39"/>
    </location>
</feature>
<reference evidence="2 3" key="1">
    <citation type="journal article" date="2012" name="PLoS Pathog.">
        <title>Diverse lifestyles and strategies of plant pathogenesis encoded in the genomes of eighteen Dothideomycetes fungi.</title>
        <authorList>
            <person name="Ohm R.A."/>
            <person name="Feau N."/>
            <person name="Henrissat B."/>
            <person name="Schoch C.L."/>
            <person name="Horwitz B.A."/>
            <person name="Barry K.W."/>
            <person name="Condon B.J."/>
            <person name="Copeland A.C."/>
            <person name="Dhillon B."/>
            <person name="Glaser F."/>
            <person name="Hesse C.N."/>
            <person name="Kosti I."/>
            <person name="LaButti K."/>
            <person name="Lindquist E.A."/>
            <person name="Lucas S."/>
            <person name="Salamov A.A."/>
            <person name="Bradshaw R.E."/>
            <person name="Ciuffetti L."/>
            <person name="Hamelin R.C."/>
            <person name="Kema G.H.J."/>
            <person name="Lawrence C."/>
            <person name="Scott J.A."/>
            <person name="Spatafora J.W."/>
            <person name="Turgeon B.G."/>
            <person name="de Wit P.J.G.M."/>
            <person name="Zhong S."/>
            <person name="Goodwin S.B."/>
            <person name="Grigoriev I.V."/>
        </authorList>
    </citation>
    <scope>NUCLEOTIDE SEQUENCE [LARGE SCALE GENOMIC DNA]</scope>
    <source>
        <strain evidence="2 3">UAMH 10762</strain>
    </source>
</reference>
<proteinExistence type="predicted"/>
<feature type="compositionally biased region" description="Low complexity" evidence="1">
    <location>
        <begin position="80"/>
        <end position="96"/>
    </location>
</feature>
<feature type="compositionally biased region" description="Low complexity" evidence="1">
    <location>
        <begin position="180"/>
        <end position="192"/>
    </location>
</feature>
<feature type="compositionally biased region" description="Basic and acidic residues" evidence="1">
    <location>
        <begin position="357"/>
        <end position="383"/>
    </location>
</feature>
<dbReference type="AlphaFoldDB" id="M2MTA5"/>
<dbReference type="EMBL" id="KB445551">
    <property type="protein sequence ID" value="EMD00117.1"/>
    <property type="molecule type" value="Genomic_DNA"/>
</dbReference>
<organism evidence="2 3">
    <name type="scientific">Baudoinia panamericana (strain UAMH 10762)</name>
    <name type="common">Angels' share fungus</name>
    <name type="synonym">Baudoinia compniacensis (strain UAMH 10762)</name>
    <dbReference type="NCBI Taxonomy" id="717646"/>
    <lineage>
        <taxon>Eukaryota</taxon>
        <taxon>Fungi</taxon>
        <taxon>Dikarya</taxon>
        <taxon>Ascomycota</taxon>
        <taxon>Pezizomycotina</taxon>
        <taxon>Dothideomycetes</taxon>
        <taxon>Dothideomycetidae</taxon>
        <taxon>Mycosphaerellales</taxon>
        <taxon>Teratosphaeriaceae</taxon>
        <taxon>Baudoinia</taxon>
    </lineage>
</organism>